<proteinExistence type="predicted"/>
<accession>A0ABU0CQ12</accession>
<sequence>MSFCCGASMTGAIGTVKYKQTLIHDVPIVYCPICQSFAVHEKIRDEYEILAEYAHADHAPEVYLSDYIDIEKIETLFTDCIDLAGTTEDVLREQIDHALDLLSVAKRLNDQKWQEDLMYRLKVLSDRLRREQTKSMNSTL</sequence>
<name>A0ABU0CQ12_9BACI</name>
<protein>
    <submittedName>
        <fullName evidence="1">Peptide subunit release factor 1 (ERF1)</fullName>
    </submittedName>
</protein>
<gene>
    <name evidence="1" type="ORF">J2S00_001031</name>
</gene>
<comment type="caution">
    <text evidence="1">The sequence shown here is derived from an EMBL/GenBank/DDBJ whole genome shotgun (WGS) entry which is preliminary data.</text>
</comment>
<dbReference type="RefSeq" id="WP_307336289.1">
    <property type="nucleotide sequence ID" value="NZ_JAUSUQ010000003.1"/>
</dbReference>
<keyword evidence="2" id="KW-1185">Reference proteome</keyword>
<reference evidence="1 2" key="1">
    <citation type="submission" date="2023-07" db="EMBL/GenBank/DDBJ databases">
        <title>Genomic Encyclopedia of Type Strains, Phase IV (KMG-IV): sequencing the most valuable type-strain genomes for metagenomic binning, comparative biology and taxonomic classification.</title>
        <authorList>
            <person name="Goeker M."/>
        </authorList>
    </citation>
    <scope>NUCLEOTIDE SEQUENCE [LARGE SCALE GENOMIC DNA]</scope>
    <source>
        <strain evidence="1 2">DSM 17740</strain>
    </source>
</reference>
<organism evidence="1 2">
    <name type="scientific">Caldalkalibacillus uzonensis</name>
    <dbReference type="NCBI Taxonomy" id="353224"/>
    <lineage>
        <taxon>Bacteria</taxon>
        <taxon>Bacillati</taxon>
        <taxon>Bacillota</taxon>
        <taxon>Bacilli</taxon>
        <taxon>Bacillales</taxon>
        <taxon>Bacillaceae</taxon>
        <taxon>Caldalkalibacillus</taxon>
    </lineage>
</organism>
<dbReference type="EMBL" id="JAUSUQ010000003">
    <property type="protein sequence ID" value="MDQ0338247.1"/>
    <property type="molecule type" value="Genomic_DNA"/>
</dbReference>
<evidence type="ECO:0000313" key="2">
    <source>
        <dbReference type="Proteomes" id="UP001232445"/>
    </source>
</evidence>
<evidence type="ECO:0000313" key="1">
    <source>
        <dbReference type="EMBL" id="MDQ0338247.1"/>
    </source>
</evidence>
<dbReference type="Proteomes" id="UP001232445">
    <property type="component" value="Unassembled WGS sequence"/>
</dbReference>